<dbReference type="OrthoDB" id="513524at2"/>
<dbReference type="PANTHER" id="PTHR40630">
    <property type="entry name" value="POSSIBLE DNA-BINDING PROTEIN"/>
    <property type="match status" value="1"/>
</dbReference>
<protein>
    <submittedName>
        <fullName evidence="2">DNA-binding protein</fullName>
    </submittedName>
</protein>
<evidence type="ECO:0000313" key="3">
    <source>
        <dbReference type="Proteomes" id="UP000187941"/>
    </source>
</evidence>
<dbReference type="EMBL" id="CP014263">
    <property type="protein sequence ID" value="AQG78675.1"/>
    <property type="molecule type" value="Genomic_DNA"/>
</dbReference>
<dbReference type="PANTHER" id="PTHR40630:SF1">
    <property type="entry name" value="DNA-BINDING PROTEIN"/>
    <property type="match status" value="1"/>
</dbReference>
<name>A0A1P9WTG8_9BACT</name>
<evidence type="ECO:0000256" key="1">
    <source>
        <dbReference type="SAM" id="MobiDB-lite"/>
    </source>
</evidence>
<sequence length="115" mass="13097">MATATLDDTEKKTIRDEFNDAVNMTASQLEKWLDTDESKSVGQKKDDEGESTGHKSGERIIQILKKKASDLSDDDYAHMRKVVSYVKRHSAQRPKEVDGSNWAYSLKNWGHDPQK</sequence>
<keyword evidence="3" id="KW-1185">Reference proteome</keyword>
<dbReference type="KEGG" id="smon:AWR27_04590"/>
<keyword evidence="2" id="KW-0238">DNA-binding</keyword>
<dbReference type="GO" id="GO:0003677">
    <property type="term" value="F:DNA binding"/>
    <property type="evidence" value="ECO:0007669"/>
    <property type="project" value="UniProtKB-KW"/>
</dbReference>
<reference evidence="2 3" key="1">
    <citation type="submission" date="2016-01" db="EMBL/GenBank/DDBJ databases">
        <authorList>
            <person name="Oliw E.H."/>
        </authorList>
    </citation>
    <scope>NUCLEOTIDE SEQUENCE [LARGE SCALE GENOMIC DNA]</scope>
    <source>
        <strain evidence="2 3">DY10</strain>
    </source>
</reference>
<dbReference type="STRING" id="1178516.AWR27_04590"/>
<proteinExistence type="predicted"/>
<dbReference type="InterPro" id="IPR021487">
    <property type="entry name" value="DUF3140"/>
</dbReference>
<feature type="region of interest" description="Disordered" evidence="1">
    <location>
        <begin position="89"/>
        <end position="115"/>
    </location>
</feature>
<dbReference type="AlphaFoldDB" id="A0A1P9WTG8"/>
<feature type="compositionally biased region" description="Basic and acidic residues" evidence="1">
    <location>
        <begin position="31"/>
        <end position="58"/>
    </location>
</feature>
<feature type="region of interest" description="Disordered" evidence="1">
    <location>
        <begin position="29"/>
        <end position="59"/>
    </location>
</feature>
<evidence type="ECO:0000313" key="2">
    <source>
        <dbReference type="EMBL" id="AQG78675.1"/>
    </source>
</evidence>
<dbReference type="Proteomes" id="UP000187941">
    <property type="component" value="Chromosome"/>
</dbReference>
<dbReference type="RefSeq" id="WP_077130115.1">
    <property type="nucleotide sequence ID" value="NZ_CP014263.1"/>
</dbReference>
<accession>A0A1P9WTG8</accession>
<gene>
    <name evidence="2" type="ORF">AWR27_04590</name>
</gene>
<dbReference type="Pfam" id="PF11338">
    <property type="entry name" value="DUF3140"/>
    <property type="match status" value="1"/>
</dbReference>
<organism evidence="2 3">
    <name type="scientific">Spirosoma montaniterrae</name>
    <dbReference type="NCBI Taxonomy" id="1178516"/>
    <lineage>
        <taxon>Bacteria</taxon>
        <taxon>Pseudomonadati</taxon>
        <taxon>Bacteroidota</taxon>
        <taxon>Cytophagia</taxon>
        <taxon>Cytophagales</taxon>
        <taxon>Cytophagaceae</taxon>
        <taxon>Spirosoma</taxon>
    </lineage>
</organism>